<reference evidence="2" key="1">
    <citation type="journal article" date="2015" name="Nature">
        <title>Complex archaea that bridge the gap between prokaryotes and eukaryotes.</title>
        <authorList>
            <person name="Spang A."/>
            <person name="Saw J.H."/>
            <person name="Jorgensen S.L."/>
            <person name="Zaremba-Niedzwiedzka K."/>
            <person name="Martijn J."/>
            <person name="Lind A.E."/>
            <person name="van Eijk R."/>
            <person name="Schleper C."/>
            <person name="Guy L."/>
            <person name="Ettema T.J."/>
        </authorList>
    </citation>
    <scope>NUCLEOTIDE SEQUENCE</scope>
</reference>
<keyword evidence="1" id="KW-1133">Transmembrane helix</keyword>
<comment type="caution">
    <text evidence="2">The sequence shown here is derived from an EMBL/GenBank/DDBJ whole genome shotgun (WGS) entry which is preliminary data.</text>
</comment>
<evidence type="ECO:0000313" key="2">
    <source>
        <dbReference type="EMBL" id="KKL20434.1"/>
    </source>
</evidence>
<feature type="transmembrane region" description="Helical" evidence="1">
    <location>
        <begin position="61"/>
        <end position="81"/>
    </location>
</feature>
<protein>
    <submittedName>
        <fullName evidence="2">Uncharacterized protein</fullName>
    </submittedName>
</protein>
<feature type="non-terminal residue" evidence="2">
    <location>
        <position position="82"/>
    </location>
</feature>
<organism evidence="2">
    <name type="scientific">marine sediment metagenome</name>
    <dbReference type="NCBI Taxonomy" id="412755"/>
    <lineage>
        <taxon>unclassified sequences</taxon>
        <taxon>metagenomes</taxon>
        <taxon>ecological metagenomes</taxon>
    </lineage>
</organism>
<accession>A0A0F9BES3</accession>
<dbReference type="EMBL" id="LAZR01038101">
    <property type="protein sequence ID" value="KKL20434.1"/>
    <property type="molecule type" value="Genomic_DNA"/>
</dbReference>
<name>A0A0F9BES3_9ZZZZ</name>
<dbReference type="AlphaFoldDB" id="A0A0F9BES3"/>
<evidence type="ECO:0000256" key="1">
    <source>
        <dbReference type="SAM" id="Phobius"/>
    </source>
</evidence>
<keyword evidence="1" id="KW-0812">Transmembrane</keyword>
<feature type="transmembrane region" description="Helical" evidence="1">
    <location>
        <begin position="20"/>
        <end position="41"/>
    </location>
</feature>
<keyword evidence="1" id="KW-0472">Membrane</keyword>
<gene>
    <name evidence="2" type="ORF">LCGC14_2455510</name>
</gene>
<sequence length="82" mass="9203">MSWRRKSYDEVPALSVRRHALRWSLQRVTLAWMFGILWMSLAAGSRVTLFARALGFQELHFGLLAAVPYAAILAQMAAAALI</sequence>
<proteinExistence type="predicted"/>